<sequence>MPFFFFSFFFPHLAKKGPDGLALPNNYCDFCLGDSKINKKTSQPEELVSCSDCGRSGHPSCLQFTAVMMAAVKTYRWQCIECKCCNICGTSENDDQLLFCDDCDRGYHMYCLSPPMAEPPEGEYMQFFCFSNHGRIFSLNEQPVYYFSCLYLINNLNIIISSNNTREPSGQYRLFLMWKILLCNIVTEHRGWVVSRYLEDKSIQKA</sequence>
<feature type="domain" description="PHD-type" evidence="12">
    <location>
        <begin position="25"/>
        <end position="85"/>
    </location>
</feature>
<proteinExistence type="inferred from homology"/>
<keyword evidence="8" id="KW-0804">Transcription</keyword>
<accession>A0A2G9SFW9</accession>
<organism evidence="13 14">
    <name type="scientific">Aquarana catesbeiana</name>
    <name type="common">American bullfrog</name>
    <name type="synonym">Rana catesbeiana</name>
    <dbReference type="NCBI Taxonomy" id="8400"/>
    <lineage>
        <taxon>Eukaryota</taxon>
        <taxon>Metazoa</taxon>
        <taxon>Chordata</taxon>
        <taxon>Craniata</taxon>
        <taxon>Vertebrata</taxon>
        <taxon>Euteleostomi</taxon>
        <taxon>Amphibia</taxon>
        <taxon>Batrachia</taxon>
        <taxon>Anura</taxon>
        <taxon>Neobatrachia</taxon>
        <taxon>Ranoidea</taxon>
        <taxon>Ranidae</taxon>
        <taxon>Aquarana</taxon>
    </lineage>
</organism>
<evidence type="ECO:0000259" key="12">
    <source>
        <dbReference type="PROSITE" id="PS50016"/>
    </source>
</evidence>
<comment type="subcellular location">
    <subcellularLocation>
        <location evidence="1">Nucleus</location>
    </subcellularLocation>
</comment>
<dbReference type="GO" id="GO:0008270">
    <property type="term" value="F:zinc ion binding"/>
    <property type="evidence" value="ECO:0007669"/>
    <property type="project" value="UniProtKB-KW"/>
</dbReference>
<dbReference type="InterPro" id="IPR013083">
    <property type="entry name" value="Znf_RING/FYVE/PHD"/>
</dbReference>
<keyword evidence="7" id="KW-0805">Transcription regulation</keyword>
<dbReference type="GO" id="GO:0071565">
    <property type="term" value="C:nBAF complex"/>
    <property type="evidence" value="ECO:0007669"/>
    <property type="project" value="TreeGrafter"/>
</dbReference>
<dbReference type="OrthoDB" id="1903104at2759"/>
<dbReference type="InterPro" id="IPR019787">
    <property type="entry name" value="Znf_PHD-finger"/>
</dbReference>
<evidence type="ECO:0000313" key="13">
    <source>
        <dbReference type="EMBL" id="PIO38403.1"/>
    </source>
</evidence>
<evidence type="ECO:0000256" key="5">
    <source>
        <dbReference type="ARBA" id="ARBA00022771"/>
    </source>
</evidence>
<dbReference type="SUPFAM" id="SSF57903">
    <property type="entry name" value="FYVE/PHD zinc finger"/>
    <property type="match status" value="2"/>
</dbReference>
<keyword evidence="5 11" id="KW-0863">Zinc-finger</keyword>
<evidence type="ECO:0000256" key="7">
    <source>
        <dbReference type="ARBA" id="ARBA00023015"/>
    </source>
</evidence>
<evidence type="ECO:0000256" key="8">
    <source>
        <dbReference type="ARBA" id="ARBA00023163"/>
    </source>
</evidence>
<dbReference type="AlphaFoldDB" id="A0A2G9SFW9"/>
<comment type="similarity">
    <text evidence="2">Belongs to the requiem/DPF family.</text>
</comment>
<name>A0A2G9SFW9_AQUCT</name>
<dbReference type="Pfam" id="PF00628">
    <property type="entry name" value="PHD"/>
    <property type="match status" value="2"/>
</dbReference>
<evidence type="ECO:0000256" key="1">
    <source>
        <dbReference type="ARBA" id="ARBA00004123"/>
    </source>
</evidence>
<dbReference type="InterPro" id="IPR001965">
    <property type="entry name" value="Znf_PHD"/>
</dbReference>
<evidence type="ECO:0000256" key="10">
    <source>
        <dbReference type="ARBA" id="ARBA00055532"/>
    </source>
</evidence>
<keyword evidence="14" id="KW-1185">Reference proteome</keyword>
<keyword evidence="9" id="KW-0539">Nucleus</keyword>
<evidence type="ECO:0000256" key="2">
    <source>
        <dbReference type="ARBA" id="ARBA00010539"/>
    </source>
</evidence>
<evidence type="ECO:0000256" key="9">
    <source>
        <dbReference type="ARBA" id="ARBA00023242"/>
    </source>
</evidence>
<evidence type="ECO:0000256" key="6">
    <source>
        <dbReference type="ARBA" id="ARBA00022833"/>
    </source>
</evidence>
<dbReference type="Gene3D" id="3.30.40.10">
    <property type="entry name" value="Zinc/RING finger domain, C3HC4 (zinc finger)"/>
    <property type="match status" value="1"/>
</dbReference>
<dbReference type="InterPro" id="IPR011011">
    <property type="entry name" value="Znf_FYVE_PHD"/>
</dbReference>
<keyword evidence="4" id="KW-0677">Repeat</keyword>
<dbReference type="GO" id="GO:0007399">
    <property type="term" value="P:nervous system development"/>
    <property type="evidence" value="ECO:0007669"/>
    <property type="project" value="TreeGrafter"/>
</dbReference>
<reference evidence="14" key="1">
    <citation type="journal article" date="2017" name="Nat. Commun.">
        <title>The North American bullfrog draft genome provides insight into hormonal regulation of long noncoding RNA.</title>
        <authorList>
            <person name="Hammond S.A."/>
            <person name="Warren R.L."/>
            <person name="Vandervalk B.P."/>
            <person name="Kucuk E."/>
            <person name="Khan H."/>
            <person name="Gibb E.A."/>
            <person name="Pandoh P."/>
            <person name="Kirk H."/>
            <person name="Zhao Y."/>
            <person name="Jones M."/>
            <person name="Mungall A.J."/>
            <person name="Coope R."/>
            <person name="Pleasance S."/>
            <person name="Moore R.A."/>
            <person name="Holt R.A."/>
            <person name="Round J.M."/>
            <person name="Ohora S."/>
            <person name="Walle B.V."/>
            <person name="Veldhoen N."/>
            <person name="Helbing C.C."/>
            <person name="Birol I."/>
        </authorList>
    </citation>
    <scope>NUCLEOTIDE SEQUENCE [LARGE SCALE GENOMIC DNA]</scope>
</reference>
<dbReference type="FunFam" id="3.30.40.10:FF:000005">
    <property type="entry name" value="zinc finger protein isoform X1"/>
    <property type="match status" value="1"/>
</dbReference>
<evidence type="ECO:0000256" key="4">
    <source>
        <dbReference type="ARBA" id="ARBA00022737"/>
    </source>
</evidence>
<dbReference type="PROSITE" id="PS50016">
    <property type="entry name" value="ZF_PHD_2"/>
    <property type="match status" value="2"/>
</dbReference>
<keyword evidence="6" id="KW-0862">Zinc</keyword>
<dbReference type="EMBL" id="KV924758">
    <property type="protein sequence ID" value="PIO38403.1"/>
    <property type="molecule type" value="Genomic_DNA"/>
</dbReference>
<protein>
    <recommendedName>
        <fullName evidence="12">PHD-type domain-containing protein</fullName>
    </recommendedName>
</protein>
<evidence type="ECO:0000313" key="14">
    <source>
        <dbReference type="Proteomes" id="UP000228934"/>
    </source>
</evidence>
<gene>
    <name evidence="13" type="ORF">AB205_0173570</name>
</gene>
<dbReference type="Proteomes" id="UP000228934">
    <property type="component" value="Unassembled WGS sequence"/>
</dbReference>
<dbReference type="PANTHER" id="PTHR45888">
    <property type="entry name" value="HL01030P-RELATED"/>
    <property type="match status" value="1"/>
</dbReference>
<comment type="function">
    <text evidence="10">May be a transcription factor required for the apoptosis response following survival factor withdrawal from myeloid cells. Might also have a role in the development and maturation of lymphoid cells.</text>
</comment>
<feature type="domain" description="PHD-type" evidence="12">
    <location>
        <begin position="82"/>
        <end position="132"/>
    </location>
</feature>
<dbReference type="SMART" id="SM00249">
    <property type="entry name" value="PHD"/>
    <property type="match status" value="2"/>
</dbReference>
<keyword evidence="3" id="KW-0479">Metal-binding</keyword>
<evidence type="ECO:0000256" key="3">
    <source>
        <dbReference type="ARBA" id="ARBA00022723"/>
    </source>
</evidence>
<evidence type="ECO:0000256" key="11">
    <source>
        <dbReference type="PROSITE-ProRule" id="PRU00146"/>
    </source>
</evidence>
<dbReference type="PANTHER" id="PTHR45888:SF7">
    <property type="entry name" value="ZINC FINGER PROTEIN UBI-D4"/>
    <property type="match status" value="1"/>
</dbReference>